<keyword evidence="1 3" id="KW-0238">DNA-binding</keyword>
<dbReference type="InterPro" id="IPR037914">
    <property type="entry name" value="SpoVT-AbrB_sf"/>
</dbReference>
<dbReference type="AlphaFoldDB" id="A0A7K1REJ1"/>
<sequence>MAIYDSTITSKGQTTIPAEIRDMLGLKPGDKVRYVTQGNRVYLRVKNGNAMQLAGLLHDPSRPPMSLEEMDAAIGEALAEDDRRITRDWHRHKRASEVSSGG</sequence>
<organism evidence="3 4">
    <name type="scientific">Agrobacterium vitis</name>
    <name type="common">Rhizobium vitis</name>
    <dbReference type="NCBI Taxonomy" id="373"/>
    <lineage>
        <taxon>Bacteria</taxon>
        <taxon>Pseudomonadati</taxon>
        <taxon>Pseudomonadota</taxon>
        <taxon>Alphaproteobacteria</taxon>
        <taxon>Hyphomicrobiales</taxon>
        <taxon>Rhizobiaceae</taxon>
        <taxon>Rhizobium/Agrobacterium group</taxon>
        <taxon>Agrobacterium</taxon>
    </lineage>
</organism>
<dbReference type="InterPro" id="IPR007159">
    <property type="entry name" value="SpoVT-AbrB_dom"/>
</dbReference>
<accession>A0A7K1REJ1</accession>
<dbReference type="PROSITE" id="PS51740">
    <property type="entry name" value="SPOVT_ABRB"/>
    <property type="match status" value="1"/>
</dbReference>
<dbReference type="GO" id="GO:0003677">
    <property type="term" value="F:DNA binding"/>
    <property type="evidence" value="ECO:0007669"/>
    <property type="project" value="UniProtKB-UniRule"/>
</dbReference>
<protein>
    <submittedName>
        <fullName evidence="3">AbrB/MazE/SpoVT family DNA-binding domain-containing protein</fullName>
    </submittedName>
</protein>
<dbReference type="SUPFAM" id="SSF89447">
    <property type="entry name" value="AbrB/MazE/MraZ-like"/>
    <property type="match status" value="1"/>
</dbReference>
<comment type="caution">
    <text evidence="3">The sequence shown here is derived from an EMBL/GenBank/DDBJ whole genome shotgun (WGS) entry which is preliminary data.</text>
</comment>
<evidence type="ECO:0000313" key="3">
    <source>
        <dbReference type="EMBL" id="MVA56424.1"/>
    </source>
</evidence>
<evidence type="ECO:0000259" key="2">
    <source>
        <dbReference type="PROSITE" id="PS51740"/>
    </source>
</evidence>
<gene>
    <name evidence="3" type="ORF">GOZ88_09895</name>
</gene>
<dbReference type="EMBL" id="WPHU01000003">
    <property type="protein sequence ID" value="MVA56424.1"/>
    <property type="molecule type" value="Genomic_DNA"/>
</dbReference>
<feature type="domain" description="SpoVT-AbrB" evidence="2">
    <location>
        <begin position="3"/>
        <end position="48"/>
    </location>
</feature>
<evidence type="ECO:0000313" key="4">
    <source>
        <dbReference type="Proteomes" id="UP000440716"/>
    </source>
</evidence>
<evidence type="ECO:0000256" key="1">
    <source>
        <dbReference type="PROSITE-ProRule" id="PRU01076"/>
    </source>
</evidence>
<proteinExistence type="predicted"/>
<dbReference type="NCBIfam" id="TIGR01439">
    <property type="entry name" value="lp_hng_hel_AbrB"/>
    <property type="match status" value="1"/>
</dbReference>
<dbReference type="Gene3D" id="2.10.260.10">
    <property type="match status" value="1"/>
</dbReference>
<name>A0A7K1REJ1_AGRVI</name>
<dbReference type="Proteomes" id="UP000440716">
    <property type="component" value="Unassembled WGS sequence"/>
</dbReference>
<dbReference type="RefSeq" id="WP_156591037.1">
    <property type="nucleotide sequence ID" value="NZ_WPHU01000003.1"/>
</dbReference>
<dbReference type="SMART" id="SM00966">
    <property type="entry name" value="SpoVT_AbrB"/>
    <property type="match status" value="1"/>
</dbReference>
<reference evidence="3 4" key="1">
    <citation type="submission" date="2019-12" db="EMBL/GenBank/DDBJ databases">
        <title>Whole-genome sequencing of Allorhizobium vitis.</title>
        <authorList>
            <person name="Gan H.M."/>
            <person name="Szegedi E."/>
            <person name="Burr T."/>
            <person name="Savka M.A."/>
        </authorList>
    </citation>
    <scope>NUCLEOTIDE SEQUENCE [LARGE SCALE GENOMIC DNA]</scope>
    <source>
        <strain evidence="3 4">CG415</strain>
    </source>
</reference>
<dbReference type="Pfam" id="PF04014">
    <property type="entry name" value="MazE_antitoxin"/>
    <property type="match status" value="1"/>
</dbReference>